<organism evidence="1 2">
    <name type="scientific">Micromonospora lupini str. Lupac 08</name>
    <dbReference type="NCBI Taxonomy" id="1150864"/>
    <lineage>
        <taxon>Bacteria</taxon>
        <taxon>Bacillati</taxon>
        <taxon>Actinomycetota</taxon>
        <taxon>Actinomycetes</taxon>
        <taxon>Micromonosporales</taxon>
        <taxon>Micromonosporaceae</taxon>
        <taxon>Micromonospora</taxon>
    </lineage>
</organism>
<evidence type="ECO:0000313" key="2">
    <source>
        <dbReference type="Proteomes" id="UP000003448"/>
    </source>
</evidence>
<reference evidence="2" key="1">
    <citation type="journal article" date="2012" name="J. Bacteriol.">
        <title>Genome Sequence of Micromonospora lupini Lupac 08, Isolated from Root Nodules of Lupinus angustifolius.</title>
        <authorList>
            <person name="Alonso-Vega P."/>
            <person name="Normand P."/>
            <person name="Bacigalupe R."/>
            <person name="Pujic P."/>
            <person name="Lajus A."/>
            <person name="Vallenet D."/>
            <person name="Carro L."/>
            <person name="Coll P."/>
            <person name="Trujillo M.E."/>
        </authorList>
    </citation>
    <scope>NUCLEOTIDE SEQUENCE [LARGE SCALE GENOMIC DNA]</scope>
    <source>
        <strain evidence="2">Lupac 08</strain>
    </source>
</reference>
<proteinExistence type="predicted"/>
<protein>
    <submittedName>
        <fullName evidence="1">Uncharacterized protein</fullName>
    </submittedName>
</protein>
<dbReference type="Proteomes" id="UP000003448">
    <property type="component" value="Unassembled WGS sequence"/>
</dbReference>
<name>I0KYK1_9ACTN</name>
<dbReference type="AlphaFoldDB" id="I0KYK1"/>
<sequence length="108" mass="10602">MVLAGWLIAADPGTATVRIAIPPGTYSFGGVTAGRIGSLAGVHRRLQRAAGLLASVVGGGLGGLGLGLVRHGGAPSRVRATGTRRPSRAVVLSAPRRSGVTGAAGWAA</sequence>
<dbReference type="EMBL" id="CAIE01000014">
    <property type="protein sequence ID" value="CCH16648.1"/>
    <property type="molecule type" value="Genomic_DNA"/>
</dbReference>
<evidence type="ECO:0000313" key="1">
    <source>
        <dbReference type="EMBL" id="CCH16648.1"/>
    </source>
</evidence>
<gene>
    <name evidence="1" type="ORF">MILUP08_41562</name>
</gene>
<keyword evidence="2" id="KW-1185">Reference proteome</keyword>
<comment type="caution">
    <text evidence="1">The sequence shown here is derived from an EMBL/GenBank/DDBJ whole genome shotgun (WGS) entry which is preliminary data.</text>
</comment>
<accession>I0KYK1</accession>